<dbReference type="AlphaFoldDB" id="A0A6S7AVJ3"/>
<keyword evidence="3" id="KW-1185">Reference proteome</keyword>
<dbReference type="PANTHER" id="PTHR30160">
    <property type="entry name" value="TETRAACYLDISACCHARIDE 4'-KINASE-RELATED"/>
    <property type="match status" value="1"/>
</dbReference>
<dbReference type="RefSeq" id="WP_246256956.1">
    <property type="nucleotide sequence ID" value="NZ_CADIKM010000002.1"/>
</dbReference>
<dbReference type="GO" id="GO:0005829">
    <property type="term" value="C:cytosol"/>
    <property type="evidence" value="ECO:0007669"/>
    <property type="project" value="TreeGrafter"/>
</dbReference>
<evidence type="ECO:0008006" key="4">
    <source>
        <dbReference type="Google" id="ProtNLM"/>
    </source>
</evidence>
<dbReference type="EMBL" id="CADIKM010000002">
    <property type="protein sequence ID" value="CAB3779124.1"/>
    <property type="molecule type" value="Genomic_DNA"/>
</dbReference>
<sequence>MSANIEALYTHPGSWVSAKGLIEVPYDLERNAARHASSAQARSEPTTAGAGSAAALPGPARPLTERANVYNAARERFTLPVGQARTIHIVNAMGVVLGDSIIGLSVLRWLRDAHPQLELRLYRAANSPDYVEHLYRLAAGIVGEVRHLPWPIDAIPAGEPIVDIGNIAYWPRFSTQPMVDFFCEAMGIDPAQVPASAKSNRWLAELVLPPLPEAWRGQPYVLFSPAASTPVRRIPRAVWHRWIDRLWDAYGLPVLGFVEMEHPHFVDLRAMTPDTSSFLMWVKHAQAMVTADSAAVHVAAGFDVPTTAIFTTIDPRLRVRDYPRCTPVDLAIEELRGMHSSDLPQHVALVERAWSHGKLNAMPLPTPIDTPAQYRR</sequence>
<dbReference type="Proteomes" id="UP000494115">
    <property type="component" value="Unassembled WGS sequence"/>
</dbReference>
<organism evidence="2 3">
    <name type="scientific">Pararobbsia alpina</name>
    <dbReference type="NCBI Taxonomy" id="621374"/>
    <lineage>
        <taxon>Bacteria</taxon>
        <taxon>Pseudomonadati</taxon>
        <taxon>Pseudomonadota</taxon>
        <taxon>Betaproteobacteria</taxon>
        <taxon>Burkholderiales</taxon>
        <taxon>Burkholderiaceae</taxon>
        <taxon>Pararobbsia</taxon>
    </lineage>
</organism>
<dbReference type="Gene3D" id="3.40.50.2000">
    <property type="entry name" value="Glycogen Phosphorylase B"/>
    <property type="match status" value="1"/>
</dbReference>
<dbReference type="GO" id="GO:0008713">
    <property type="term" value="F:ADP-heptose-lipopolysaccharide heptosyltransferase activity"/>
    <property type="evidence" value="ECO:0007669"/>
    <property type="project" value="TreeGrafter"/>
</dbReference>
<dbReference type="GO" id="GO:0009244">
    <property type="term" value="P:lipopolysaccharide core region biosynthetic process"/>
    <property type="evidence" value="ECO:0007669"/>
    <property type="project" value="TreeGrafter"/>
</dbReference>
<evidence type="ECO:0000256" key="1">
    <source>
        <dbReference type="SAM" id="MobiDB-lite"/>
    </source>
</evidence>
<reference evidence="2 3" key="1">
    <citation type="submission" date="2020-04" db="EMBL/GenBank/DDBJ databases">
        <authorList>
            <person name="De Canck E."/>
        </authorList>
    </citation>
    <scope>NUCLEOTIDE SEQUENCE [LARGE SCALE GENOMIC DNA]</scope>
    <source>
        <strain evidence="2 3">LMG 28138</strain>
    </source>
</reference>
<feature type="region of interest" description="Disordered" evidence="1">
    <location>
        <begin position="35"/>
        <end position="60"/>
    </location>
</feature>
<gene>
    <name evidence="2" type="ORF">LMG28138_00801</name>
</gene>
<dbReference type="InterPro" id="IPR051199">
    <property type="entry name" value="LPS_LOS_Heptosyltrfase"/>
</dbReference>
<dbReference type="SUPFAM" id="SSF53756">
    <property type="entry name" value="UDP-Glycosyltransferase/glycogen phosphorylase"/>
    <property type="match status" value="1"/>
</dbReference>
<name>A0A6S7AVJ3_9BURK</name>
<protein>
    <recommendedName>
        <fullName evidence="4">ADP-heptose--LPS heptosyltransferase 2</fullName>
    </recommendedName>
</protein>
<accession>A0A6S7AVJ3</accession>
<proteinExistence type="predicted"/>
<evidence type="ECO:0000313" key="2">
    <source>
        <dbReference type="EMBL" id="CAB3779124.1"/>
    </source>
</evidence>
<evidence type="ECO:0000313" key="3">
    <source>
        <dbReference type="Proteomes" id="UP000494115"/>
    </source>
</evidence>